<feature type="region of interest" description="Disordered" evidence="1">
    <location>
        <begin position="84"/>
        <end position="154"/>
    </location>
</feature>
<feature type="domain" description="RNase H type-1" evidence="2">
    <location>
        <begin position="2"/>
        <end position="67"/>
    </location>
</feature>
<sequence length="168" mass="18933">MASDLGITHLILEMDSFLVVHMLQAKKGVEGLAWTLFSDILHLLRTFSEYHVQHTFREGNFAADYMVAIGQNFSHGITMFPEPPVELTGNGDLKGKGEDVNNEVKAELQGNEVRTDGKEENGGLENPKGVEEYGDDNNKEERQPDEETGIKLKEAKKKLLWMSKRKMN</sequence>
<comment type="caution">
    <text evidence="3">The sequence shown here is derived from an EMBL/GenBank/DDBJ whole genome shotgun (WGS) entry which is preliminary data.</text>
</comment>
<evidence type="ECO:0000256" key="1">
    <source>
        <dbReference type="SAM" id="MobiDB-lite"/>
    </source>
</evidence>
<keyword evidence="4" id="KW-1185">Reference proteome</keyword>
<evidence type="ECO:0000259" key="2">
    <source>
        <dbReference type="Pfam" id="PF13456"/>
    </source>
</evidence>
<reference evidence="3 4" key="1">
    <citation type="journal article" date="2021" name="Commun. Biol.">
        <title>The genome of Shorea leprosula (Dipterocarpaceae) highlights the ecological relevance of drought in aseasonal tropical rainforests.</title>
        <authorList>
            <person name="Ng K.K.S."/>
            <person name="Kobayashi M.J."/>
            <person name="Fawcett J.A."/>
            <person name="Hatakeyama M."/>
            <person name="Paape T."/>
            <person name="Ng C.H."/>
            <person name="Ang C.C."/>
            <person name="Tnah L.H."/>
            <person name="Lee C.T."/>
            <person name="Nishiyama T."/>
            <person name="Sese J."/>
            <person name="O'Brien M.J."/>
            <person name="Copetti D."/>
            <person name="Mohd Noor M.I."/>
            <person name="Ong R.C."/>
            <person name="Putra M."/>
            <person name="Sireger I.Z."/>
            <person name="Indrioko S."/>
            <person name="Kosugi Y."/>
            <person name="Izuno A."/>
            <person name="Isagi Y."/>
            <person name="Lee S.L."/>
            <person name="Shimizu K.K."/>
        </authorList>
    </citation>
    <scope>NUCLEOTIDE SEQUENCE [LARGE SCALE GENOMIC DNA]</scope>
    <source>
        <strain evidence="3">214</strain>
    </source>
</reference>
<dbReference type="InterPro" id="IPR036397">
    <property type="entry name" value="RNaseH_sf"/>
</dbReference>
<evidence type="ECO:0000313" key="3">
    <source>
        <dbReference type="EMBL" id="GKV49733.1"/>
    </source>
</evidence>
<dbReference type="EMBL" id="BPVZ01000316">
    <property type="protein sequence ID" value="GKV49733.1"/>
    <property type="molecule type" value="Genomic_DNA"/>
</dbReference>
<dbReference type="Proteomes" id="UP001054252">
    <property type="component" value="Unassembled WGS sequence"/>
</dbReference>
<feature type="compositionally biased region" description="Basic and acidic residues" evidence="1">
    <location>
        <begin position="93"/>
        <end position="106"/>
    </location>
</feature>
<dbReference type="AlphaFoldDB" id="A0AAV5MIE1"/>
<accession>A0AAV5MIE1</accession>
<dbReference type="InterPro" id="IPR002156">
    <property type="entry name" value="RNaseH_domain"/>
</dbReference>
<organism evidence="3 4">
    <name type="scientific">Rubroshorea leprosula</name>
    <dbReference type="NCBI Taxonomy" id="152421"/>
    <lineage>
        <taxon>Eukaryota</taxon>
        <taxon>Viridiplantae</taxon>
        <taxon>Streptophyta</taxon>
        <taxon>Embryophyta</taxon>
        <taxon>Tracheophyta</taxon>
        <taxon>Spermatophyta</taxon>
        <taxon>Magnoliopsida</taxon>
        <taxon>eudicotyledons</taxon>
        <taxon>Gunneridae</taxon>
        <taxon>Pentapetalae</taxon>
        <taxon>rosids</taxon>
        <taxon>malvids</taxon>
        <taxon>Malvales</taxon>
        <taxon>Dipterocarpaceae</taxon>
        <taxon>Rubroshorea</taxon>
    </lineage>
</organism>
<proteinExistence type="predicted"/>
<dbReference type="GO" id="GO:0004523">
    <property type="term" value="F:RNA-DNA hybrid ribonuclease activity"/>
    <property type="evidence" value="ECO:0007669"/>
    <property type="project" value="InterPro"/>
</dbReference>
<gene>
    <name evidence="3" type="ORF">SLEP1_g56469</name>
</gene>
<feature type="compositionally biased region" description="Basic and acidic residues" evidence="1">
    <location>
        <begin position="128"/>
        <end position="142"/>
    </location>
</feature>
<name>A0AAV5MIE1_9ROSI</name>
<dbReference type="PANTHER" id="PTHR47723:SF19">
    <property type="entry name" value="POLYNUCLEOTIDYL TRANSFERASE, RIBONUCLEASE H-LIKE SUPERFAMILY PROTEIN"/>
    <property type="match status" value="1"/>
</dbReference>
<evidence type="ECO:0000313" key="4">
    <source>
        <dbReference type="Proteomes" id="UP001054252"/>
    </source>
</evidence>
<dbReference type="PANTHER" id="PTHR47723">
    <property type="entry name" value="OS05G0353850 PROTEIN"/>
    <property type="match status" value="1"/>
</dbReference>
<dbReference type="Gene3D" id="3.30.420.10">
    <property type="entry name" value="Ribonuclease H-like superfamily/Ribonuclease H"/>
    <property type="match status" value="1"/>
</dbReference>
<dbReference type="InterPro" id="IPR053151">
    <property type="entry name" value="RNase_H-like"/>
</dbReference>
<dbReference type="Pfam" id="PF13456">
    <property type="entry name" value="RVT_3"/>
    <property type="match status" value="1"/>
</dbReference>
<protein>
    <recommendedName>
        <fullName evidence="2">RNase H type-1 domain-containing protein</fullName>
    </recommendedName>
</protein>
<dbReference type="GO" id="GO:0003676">
    <property type="term" value="F:nucleic acid binding"/>
    <property type="evidence" value="ECO:0007669"/>
    <property type="project" value="InterPro"/>
</dbReference>
<dbReference type="CDD" id="cd06222">
    <property type="entry name" value="RNase_H_like"/>
    <property type="match status" value="1"/>
</dbReference>
<dbReference type="InterPro" id="IPR044730">
    <property type="entry name" value="RNase_H-like_dom_plant"/>
</dbReference>